<dbReference type="Proteomes" id="UP000823749">
    <property type="component" value="Chromosome 2"/>
</dbReference>
<evidence type="ECO:0000313" key="2">
    <source>
        <dbReference type="Proteomes" id="UP000823749"/>
    </source>
</evidence>
<accession>A0AAV6L8A0</accession>
<organism evidence="1 2">
    <name type="scientific">Rhododendron griersonianum</name>
    <dbReference type="NCBI Taxonomy" id="479676"/>
    <lineage>
        <taxon>Eukaryota</taxon>
        <taxon>Viridiplantae</taxon>
        <taxon>Streptophyta</taxon>
        <taxon>Embryophyta</taxon>
        <taxon>Tracheophyta</taxon>
        <taxon>Spermatophyta</taxon>
        <taxon>Magnoliopsida</taxon>
        <taxon>eudicotyledons</taxon>
        <taxon>Gunneridae</taxon>
        <taxon>Pentapetalae</taxon>
        <taxon>asterids</taxon>
        <taxon>Ericales</taxon>
        <taxon>Ericaceae</taxon>
        <taxon>Ericoideae</taxon>
        <taxon>Rhodoreae</taxon>
        <taxon>Rhododendron</taxon>
    </lineage>
</organism>
<evidence type="ECO:0008006" key="3">
    <source>
        <dbReference type="Google" id="ProtNLM"/>
    </source>
</evidence>
<dbReference type="AlphaFoldDB" id="A0AAV6L8A0"/>
<comment type="caution">
    <text evidence="1">The sequence shown here is derived from an EMBL/GenBank/DDBJ whole genome shotgun (WGS) entry which is preliminary data.</text>
</comment>
<gene>
    <name evidence="1" type="ORF">RHGRI_004341</name>
</gene>
<name>A0AAV6L8A0_9ERIC</name>
<reference evidence="1" key="1">
    <citation type="submission" date="2020-08" db="EMBL/GenBank/DDBJ databases">
        <title>Plant Genome Project.</title>
        <authorList>
            <person name="Zhang R.-G."/>
        </authorList>
    </citation>
    <scope>NUCLEOTIDE SEQUENCE</scope>
    <source>
        <strain evidence="1">WSP0</strain>
        <tissue evidence="1">Leaf</tissue>
    </source>
</reference>
<keyword evidence="2" id="KW-1185">Reference proteome</keyword>
<dbReference type="EMBL" id="JACTNZ010000002">
    <property type="protein sequence ID" value="KAG5561278.1"/>
    <property type="molecule type" value="Genomic_DNA"/>
</dbReference>
<proteinExistence type="predicted"/>
<protein>
    <recommendedName>
        <fullName evidence="3">Maturase K</fullName>
    </recommendedName>
</protein>
<evidence type="ECO:0000313" key="1">
    <source>
        <dbReference type="EMBL" id="KAG5561278.1"/>
    </source>
</evidence>
<sequence>MERLSRWVNCYSSTQQLFFIGDHNITKFIFSIPNPFHIHPQDGEVESSRFHSQDYNVDFANGGRHRFRKSSRYQVRLGIRESALIKSSGYHLALYRSYCVFWGRGFDMIYGFKESWKNILLLAYSGFS</sequence>